<protein>
    <submittedName>
        <fullName evidence="1">Glycerol-3-phosphate responsive antiterminator</fullName>
    </submittedName>
</protein>
<dbReference type="InterPro" id="IPR006699">
    <property type="entry name" value="GlpP"/>
</dbReference>
<dbReference type="Gene3D" id="3.20.20.70">
    <property type="entry name" value="Aldolase class I"/>
    <property type="match status" value="1"/>
</dbReference>
<sequence length="188" mass="20605">MGDNLYTRLQENPIIAAIKSEEKLERALISPCEVIFLLHGNIFTLKDEIYKIKEKGKLVYVHADLLEGSSKDTVALQHIADNIKPDGIISTKTNLLKRAKDIGMFTIQRVFLLDSLSLVTGTKSIKSINANAVEILPGIMPSITEKMVKKTGKSVITGGLVSEKSHVINSINAGAVGISTSEEKIWYL</sequence>
<dbReference type="Pfam" id="PF04309">
    <property type="entry name" value="G3P_antiterm"/>
    <property type="match status" value="1"/>
</dbReference>
<dbReference type="GO" id="GO:0006355">
    <property type="term" value="P:regulation of DNA-templated transcription"/>
    <property type="evidence" value="ECO:0007669"/>
    <property type="project" value="InterPro"/>
</dbReference>
<evidence type="ECO:0000313" key="1">
    <source>
        <dbReference type="EMBL" id="MCM1988506.1"/>
    </source>
</evidence>
<proteinExistence type="predicted"/>
<evidence type="ECO:0000313" key="2">
    <source>
        <dbReference type="Proteomes" id="UP001056429"/>
    </source>
</evidence>
<reference evidence="1" key="2">
    <citation type="submission" date="2021-04" db="EMBL/GenBank/DDBJ databases">
        <authorList>
            <person name="Dong X."/>
        </authorList>
    </citation>
    <scope>NUCLEOTIDE SEQUENCE</scope>
    <source>
        <strain evidence="1">ZWT</strain>
    </source>
</reference>
<dbReference type="PANTHER" id="PTHR35787">
    <property type="entry name" value="GLYCEROL UPTAKE OPERON ANTITERMINATOR REGULATORY PROTEIN"/>
    <property type="match status" value="1"/>
</dbReference>
<dbReference type="InterPro" id="IPR013785">
    <property type="entry name" value="Aldolase_TIM"/>
</dbReference>
<accession>A0A9J6NVL6</accession>
<reference evidence="1" key="1">
    <citation type="journal article" date="2021" name="mSystems">
        <title>Bacteria and Archaea Synergistically Convert Glycine Betaine to Biogenic Methane in the Formosa Cold Seep of the South China Sea.</title>
        <authorList>
            <person name="Li L."/>
            <person name="Zhang W."/>
            <person name="Zhang S."/>
            <person name="Song L."/>
            <person name="Sun Q."/>
            <person name="Zhang H."/>
            <person name="Xiang H."/>
            <person name="Dong X."/>
        </authorList>
    </citation>
    <scope>NUCLEOTIDE SEQUENCE</scope>
    <source>
        <strain evidence="1">ZWT</strain>
    </source>
</reference>
<dbReference type="EMBL" id="JAGSOJ010000001">
    <property type="protein sequence ID" value="MCM1988506.1"/>
    <property type="molecule type" value="Genomic_DNA"/>
</dbReference>
<dbReference type="SUPFAM" id="SSF110391">
    <property type="entry name" value="GlpP-like"/>
    <property type="match status" value="1"/>
</dbReference>
<gene>
    <name evidence="1" type="ORF">KDK92_02055</name>
</gene>
<keyword evidence="2" id="KW-1185">Reference proteome</keyword>
<name>A0A9J6NVL6_9CLOT</name>
<dbReference type="RefSeq" id="WP_250857371.1">
    <property type="nucleotide sequence ID" value="NZ_JAGSOJ010000001.1"/>
</dbReference>
<dbReference type="Proteomes" id="UP001056429">
    <property type="component" value="Unassembled WGS sequence"/>
</dbReference>
<dbReference type="PANTHER" id="PTHR35787:SF1">
    <property type="entry name" value="GLYCEROL UPTAKE OPERON ANTITERMINATOR REGULATORY PROTEIN"/>
    <property type="match status" value="1"/>
</dbReference>
<comment type="caution">
    <text evidence="1">The sequence shown here is derived from an EMBL/GenBank/DDBJ whole genome shotgun (WGS) entry which is preliminary data.</text>
</comment>
<dbReference type="PIRSF" id="PIRSF016897">
    <property type="entry name" value="GlpP"/>
    <property type="match status" value="1"/>
</dbReference>
<dbReference type="AlphaFoldDB" id="A0A9J6NVL6"/>
<dbReference type="GO" id="GO:0006071">
    <property type="term" value="P:glycerol metabolic process"/>
    <property type="evidence" value="ECO:0007669"/>
    <property type="project" value="InterPro"/>
</dbReference>
<organism evidence="1 2">
    <name type="scientific">Oceanirhabdus seepicola</name>
    <dbReference type="NCBI Taxonomy" id="2828781"/>
    <lineage>
        <taxon>Bacteria</taxon>
        <taxon>Bacillati</taxon>
        <taxon>Bacillota</taxon>
        <taxon>Clostridia</taxon>
        <taxon>Eubacteriales</taxon>
        <taxon>Clostridiaceae</taxon>
        <taxon>Oceanirhabdus</taxon>
    </lineage>
</organism>